<feature type="region of interest" description="Disordered" evidence="3">
    <location>
        <begin position="248"/>
        <end position="290"/>
    </location>
</feature>
<feature type="compositionally biased region" description="Low complexity" evidence="3">
    <location>
        <begin position="279"/>
        <end position="290"/>
    </location>
</feature>
<dbReference type="GO" id="GO:0005925">
    <property type="term" value="C:focal adhesion"/>
    <property type="evidence" value="ECO:0007669"/>
    <property type="project" value="TreeGrafter"/>
</dbReference>
<keyword evidence="1" id="KW-0343">GTPase activation</keyword>
<dbReference type="PANTHER" id="PTHR15228">
    <property type="entry name" value="SPERMATHECAL PHYSIOLOGY VARIANT"/>
    <property type="match status" value="1"/>
</dbReference>
<dbReference type="SUPFAM" id="SSF48350">
    <property type="entry name" value="GTPase activation domain, GAP"/>
    <property type="match status" value="1"/>
</dbReference>
<dbReference type="SMART" id="SM00324">
    <property type="entry name" value="RhoGAP"/>
    <property type="match status" value="1"/>
</dbReference>
<feature type="compositionally biased region" description="Basic and acidic residues" evidence="3">
    <location>
        <begin position="402"/>
        <end position="435"/>
    </location>
</feature>
<dbReference type="Gene3D" id="1.10.555.10">
    <property type="entry name" value="Rho GTPase activation protein"/>
    <property type="match status" value="2"/>
</dbReference>
<dbReference type="SUPFAM" id="SSF50729">
    <property type="entry name" value="PH domain-like"/>
    <property type="match status" value="1"/>
</dbReference>
<evidence type="ECO:0000313" key="6">
    <source>
        <dbReference type="Ensembl" id="ENSMICP00000027375.1"/>
    </source>
</evidence>
<feature type="region of interest" description="Disordered" evidence="3">
    <location>
        <begin position="315"/>
        <end position="358"/>
    </location>
</feature>
<dbReference type="GO" id="GO:0007165">
    <property type="term" value="P:signal transduction"/>
    <property type="evidence" value="ECO:0007669"/>
    <property type="project" value="InterPro"/>
</dbReference>
<evidence type="ECO:0000256" key="3">
    <source>
        <dbReference type="SAM" id="MobiDB-lite"/>
    </source>
</evidence>
<dbReference type="InterPro" id="IPR008936">
    <property type="entry name" value="Rho_GTPase_activation_prot"/>
</dbReference>
<keyword evidence="7" id="KW-1185">Reference proteome</keyword>
<evidence type="ECO:0000259" key="4">
    <source>
        <dbReference type="PROSITE" id="PS50003"/>
    </source>
</evidence>
<feature type="region of interest" description="Disordered" evidence="3">
    <location>
        <begin position="212"/>
        <end position="236"/>
    </location>
</feature>
<feature type="compositionally biased region" description="Polar residues" evidence="3">
    <location>
        <begin position="328"/>
        <end position="337"/>
    </location>
</feature>
<feature type="region of interest" description="Disordered" evidence="3">
    <location>
        <begin position="393"/>
        <end position="435"/>
    </location>
</feature>
<dbReference type="GO" id="GO:0005096">
    <property type="term" value="F:GTPase activator activity"/>
    <property type="evidence" value="ECO:0007669"/>
    <property type="project" value="UniProtKB-KW"/>
</dbReference>
<organism evidence="6 7">
    <name type="scientific">Microcebus murinus</name>
    <name type="common">Gray mouse lemur</name>
    <name type="synonym">Lemur murinus</name>
    <dbReference type="NCBI Taxonomy" id="30608"/>
    <lineage>
        <taxon>Eukaryota</taxon>
        <taxon>Metazoa</taxon>
        <taxon>Chordata</taxon>
        <taxon>Craniata</taxon>
        <taxon>Vertebrata</taxon>
        <taxon>Euteleostomi</taxon>
        <taxon>Mammalia</taxon>
        <taxon>Eutheria</taxon>
        <taxon>Euarchontoglires</taxon>
        <taxon>Primates</taxon>
        <taxon>Strepsirrhini</taxon>
        <taxon>Lemuriformes</taxon>
        <taxon>Cheirogaleidae</taxon>
        <taxon>Microcebus</taxon>
    </lineage>
</organism>
<reference evidence="6" key="3">
    <citation type="submission" date="2025-09" db="UniProtKB">
        <authorList>
            <consortium name="Ensembl"/>
        </authorList>
    </citation>
    <scope>IDENTIFICATION</scope>
</reference>
<reference evidence="6" key="2">
    <citation type="submission" date="2025-08" db="UniProtKB">
        <authorList>
            <consortium name="Ensembl"/>
        </authorList>
    </citation>
    <scope>IDENTIFICATION</scope>
</reference>
<accession>A0A8C5VR64</accession>
<protein>
    <submittedName>
        <fullName evidence="6">Rho GTPase activating protein 22</fullName>
    </submittedName>
</protein>
<dbReference type="Pfam" id="PF00620">
    <property type="entry name" value="RhoGAP"/>
    <property type="match status" value="2"/>
</dbReference>
<dbReference type="PANTHER" id="PTHR15228:SF22">
    <property type="entry name" value="RHO GTPASE-ACTIVATING PROTEIN 22"/>
    <property type="match status" value="1"/>
</dbReference>
<feature type="domain" description="PH" evidence="4">
    <location>
        <begin position="1"/>
        <end position="55"/>
    </location>
</feature>
<evidence type="ECO:0000259" key="5">
    <source>
        <dbReference type="PROSITE" id="PS50238"/>
    </source>
</evidence>
<feature type="compositionally biased region" description="Low complexity" evidence="3">
    <location>
        <begin position="345"/>
        <end position="358"/>
    </location>
</feature>
<dbReference type="PROSITE" id="PS50238">
    <property type="entry name" value="RHOGAP"/>
    <property type="match status" value="1"/>
</dbReference>
<dbReference type="Proteomes" id="UP000694394">
    <property type="component" value="Chromosome 15"/>
</dbReference>
<dbReference type="Ensembl" id="ENSMICT00000044726.2">
    <property type="protein sequence ID" value="ENSMICP00000027375.1"/>
    <property type="gene ID" value="ENSMICG00000034089.2"/>
</dbReference>
<dbReference type="AlphaFoldDB" id="A0A8C5VR64"/>
<feature type="coiled-coil region" evidence="2">
    <location>
        <begin position="447"/>
        <end position="516"/>
    </location>
</feature>
<sequence>MGLCCCKDWRGHLRAPKGGAGEQEKVPASPEALLLMASSQRDMEDWVQAIRRVIWAPLGGGIFGQRLEDTVRHERKYGPRLAPLLVEQCVDFIRERGLAEEGLFRMPGQANLVRDLQDSFDCGEKPLFDRFLDEVQSHSNVNKMSVQNLATVFGPNILRPQIEDPVTIMEGTSLVQHLMTVLIRKHSQLFSASAAPAPAAPRGGPHCAVGWGPEEVSRDSQGGPGGPALPAQRTSSLDRAAAAVLARASSTGLGSRPAPAGPAKKVQTLPGWKSSFRQPGSGSVSPKGVGSSLEVPIISSGGNWLMNGLSTLRGHRRASSGDRLPDSDSAQRLSTYDNVPPPSLAPGTPSAASSAWSWPSWGEASAGASLSSCTACRASDSSARSSLHAEWALEPSPLPSDSEDRHSPGPGRSADEAGGREPREPGSPVRERARRSEALQGLVSELRGELSRQRAEYELSMKRLEEDSADLRRCVSCLEEELEQEKKRNVLLEIKLRNSERARGDAERRNQLLQREMEEFFSTLGSLTVGTKGARAPK</sequence>
<evidence type="ECO:0000256" key="2">
    <source>
        <dbReference type="SAM" id="Coils"/>
    </source>
</evidence>
<evidence type="ECO:0000313" key="7">
    <source>
        <dbReference type="Proteomes" id="UP000694394"/>
    </source>
</evidence>
<gene>
    <name evidence="6" type="primary">ARHGAP22</name>
</gene>
<feature type="domain" description="Rho-GAP" evidence="5">
    <location>
        <begin position="1"/>
        <end position="190"/>
    </location>
</feature>
<name>A0A8C5VR64_MICMU</name>
<evidence type="ECO:0000256" key="1">
    <source>
        <dbReference type="ARBA" id="ARBA00022468"/>
    </source>
</evidence>
<dbReference type="InterPro" id="IPR051025">
    <property type="entry name" value="RhoGAP"/>
</dbReference>
<dbReference type="InterPro" id="IPR001849">
    <property type="entry name" value="PH_domain"/>
</dbReference>
<dbReference type="GO" id="GO:0051056">
    <property type="term" value="P:regulation of small GTPase mediated signal transduction"/>
    <property type="evidence" value="ECO:0007669"/>
    <property type="project" value="UniProtKB-ARBA"/>
</dbReference>
<dbReference type="GeneTree" id="ENSGT00950000183015"/>
<proteinExistence type="predicted"/>
<dbReference type="InterPro" id="IPR000198">
    <property type="entry name" value="RhoGAP_dom"/>
</dbReference>
<dbReference type="EMBL" id="ABDC03019203">
    <property type="status" value="NOT_ANNOTATED_CDS"/>
    <property type="molecule type" value="Genomic_DNA"/>
</dbReference>
<reference evidence="6" key="1">
    <citation type="submission" date="2016-12" db="EMBL/GenBank/DDBJ databases">
        <title>Mouse lemur reference genome and diversity panel.</title>
        <authorList>
            <person name="Harris R."/>
            <person name="Larsen P."/>
            <person name="Liu Y."/>
            <person name="Hughes D.S."/>
            <person name="Murali S."/>
            <person name="Raveendran M."/>
            <person name="Korchina V."/>
            <person name="Wang M."/>
            <person name="Jhangiani S."/>
            <person name="Bandaranaike D."/>
            <person name="Bellair M."/>
            <person name="Blankenburg K."/>
            <person name="Chao H."/>
            <person name="Dahdouli M."/>
            <person name="Dinh H."/>
            <person name="Doddapaneni H."/>
            <person name="English A."/>
            <person name="Firestine M."/>
            <person name="Gnanaolivu R."/>
            <person name="Gross S."/>
            <person name="Hernandez B."/>
            <person name="Javaid M."/>
            <person name="Jayaseelan J."/>
            <person name="Jones J."/>
            <person name="Khan Z."/>
            <person name="Kovar C."/>
            <person name="Kurapati P."/>
            <person name="Le B."/>
            <person name="Lee S."/>
            <person name="Li M."/>
            <person name="Mathew T."/>
            <person name="Narasimhan A."/>
            <person name="Ngo D."/>
            <person name="Nguyen L."/>
            <person name="Okwuonu G."/>
            <person name="Ongeri F."/>
            <person name="Osuji N."/>
            <person name="Pu L.-L."/>
            <person name="Puazo M."/>
            <person name="Quiroz J."/>
            <person name="Raj R."/>
            <person name="Rajbhandari K."/>
            <person name="Reid J.G."/>
            <person name="Santibanez J."/>
            <person name="Sexton D."/>
            <person name="Skinner E."/>
            <person name="Vee V."/>
            <person name="Weissenberger G."/>
            <person name="Wu Y."/>
            <person name="Xin Y."/>
            <person name="Han Y."/>
            <person name="Campbell C."/>
            <person name="Brown A."/>
            <person name="Sullivan B."/>
            <person name="Shelton J."/>
            <person name="Brown S."/>
            <person name="Dudchenko O."/>
            <person name="Machol I."/>
            <person name="Durand N."/>
            <person name="Shamim M."/>
            <person name="Lieberman A."/>
            <person name="Muzny D.M."/>
            <person name="Richards S."/>
            <person name="Yoder A."/>
            <person name="Worley K.C."/>
            <person name="Rogers J."/>
            <person name="Gibbs R.A."/>
        </authorList>
    </citation>
    <scope>NUCLEOTIDE SEQUENCE [LARGE SCALE GENOMIC DNA]</scope>
</reference>
<keyword evidence="2" id="KW-0175">Coiled coil</keyword>
<dbReference type="PROSITE" id="PS50003">
    <property type="entry name" value="PH_DOMAIN"/>
    <property type="match status" value="1"/>
</dbReference>